<name>A0ABD1F8P0_HYPHA</name>
<keyword evidence="5" id="KW-0964">Secreted</keyword>
<evidence type="ECO:0000256" key="16">
    <source>
        <dbReference type="ARBA" id="ARBA00034329"/>
    </source>
</evidence>
<reference evidence="22 23" key="1">
    <citation type="submission" date="2024-05" db="EMBL/GenBank/DDBJ databases">
        <title>Genetic variation in Jamaican populations of the coffee berry borer (Hypothenemus hampei).</title>
        <authorList>
            <person name="Errbii M."/>
            <person name="Myrie A."/>
        </authorList>
    </citation>
    <scope>NUCLEOTIDE SEQUENCE [LARGE SCALE GENOMIC DNA]</scope>
    <source>
        <strain evidence="22">JA-Hopewell-2020-01-JO</strain>
        <tissue evidence="22">Whole body</tissue>
    </source>
</reference>
<comment type="similarity">
    <text evidence="4">Belongs to the glycosyltransferase 29 family.</text>
</comment>
<dbReference type="EC" id="2.4.3.1" evidence="16"/>
<evidence type="ECO:0000256" key="3">
    <source>
        <dbReference type="ARBA" id="ARBA00004922"/>
    </source>
</evidence>
<feature type="transmembrane region" description="Helical" evidence="21">
    <location>
        <begin position="131"/>
        <end position="151"/>
    </location>
</feature>
<evidence type="ECO:0000256" key="17">
    <source>
        <dbReference type="ARBA" id="ARBA00069321"/>
    </source>
</evidence>
<dbReference type="Pfam" id="PF00777">
    <property type="entry name" value="Glyco_transf_29"/>
    <property type="match status" value="1"/>
</dbReference>
<dbReference type="CDD" id="cd23968">
    <property type="entry name" value="GT29_ST6GAL1_2"/>
    <property type="match status" value="1"/>
</dbReference>
<evidence type="ECO:0000256" key="2">
    <source>
        <dbReference type="ARBA" id="ARBA00004613"/>
    </source>
</evidence>
<keyword evidence="12 21" id="KW-0472">Membrane</keyword>
<dbReference type="GO" id="GO:0032580">
    <property type="term" value="C:Golgi cisterna membrane"/>
    <property type="evidence" value="ECO:0007669"/>
    <property type="project" value="UniProtKB-SubCell"/>
</dbReference>
<keyword evidence="8 21" id="KW-0812">Transmembrane</keyword>
<keyword evidence="14" id="KW-0325">Glycoprotein</keyword>
<dbReference type="GO" id="GO:0005576">
    <property type="term" value="C:extracellular region"/>
    <property type="evidence" value="ECO:0007669"/>
    <property type="project" value="UniProtKB-SubCell"/>
</dbReference>
<evidence type="ECO:0000256" key="7">
    <source>
        <dbReference type="ARBA" id="ARBA00022679"/>
    </source>
</evidence>
<keyword evidence="7" id="KW-0808">Transferase</keyword>
<evidence type="ECO:0000256" key="6">
    <source>
        <dbReference type="ARBA" id="ARBA00022676"/>
    </source>
</evidence>
<evidence type="ECO:0000256" key="15">
    <source>
        <dbReference type="ARBA" id="ARBA00034249"/>
    </source>
</evidence>
<comment type="caution">
    <text evidence="22">The sequence shown here is derived from an EMBL/GenBank/DDBJ whole genome shotgun (WGS) entry which is preliminary data.</text>
</comment>
<evidence type="ECO:0000256" key="5">
    <source>
        <dbReference type="ARBA" id="ARBA00022525"/>
    </source>
</evidence>
<comment type="subcellular location">
    <subcellularLocation>
        <location evidence="1">Golgi apparatus</location>
        <location evidence="1">Golgi stack membrane</location>
        <topology evidence="1">Single-pass type II membrane protein</topology>
    </subcellularLocation>
    <subcellularLocation>
        <location evidence="2">Secreted</location>
    </subcellularLocation>
</comment>
<keyword evidence="11" id="KW-0333">Golgi apparatus</keyword>
<evidence type="ECO:0000256" key="8">
    <source>
        <dbReference type="ARBA" id="ARBA00022692"/>
    </source>
</evidence>
<evidence type="ECO:0000256" key="10">
    <source>
        <dbReference type="ARBA" id="ARBA00022989"/>
    </source>
</evidence>
<evidence type="ECO:0000256" key="19">
    <source>
        <dbReference type="ARBA" id="ARBA00076676"/>
    </source>
</evidence>
<dbReference type="Proteomes" id="UP001566132">
    <property type="component" value="Unassembled WGS sequence"/>
</dbReference>
<evidence type="ECO:0000256" key="4">
    <source>
        <dbReference type="ARBA" id="ARBA00006003"/>
    </source>
</evidence>
<evidence type="ECO:0000256" key="11">
    <source>
        <dbReference type="ARBA" id="ARBA00023034"/>
    </source>
</evidence>
<keyword evidence="10 21" id="KW-1133">Transmembrane helix</keyword>
<dbReference type="InterPro" id="IPR038578">
    <property type="entry name" value="GT29-like_sf"/>
</dbReference>
<dbReference type="PANTHER" id="PTHR46059">
    <property type="entry name" value="BETA-GALACTOSIDE ALPHA-2,6-SIALYLTRANSFERASE"/>
    <property type="match status" value="1"/>
</dbReference>
<proteinExistence type="inferred from homology"/>
<feature type="transmembrane region" description="Helical" evidence="21">
    <location>
        <begin position="6"/>
        <end position="24"/>
    </location>
</feature>
<dbReference type="Gene3D" id="3.90.1480.20">
    <property type="entry name" value="Glycosyl transferase family 29"/>
    <property type="match status" value="1"/>
</dbReference>
<evidence type="ECO:0000256" key="1">
    <source>
        <dbReference type="ARBA" id="ARBA00004447"/>
    </source>
</evidence>
<evidence type="ECO:0000313" key="22">
    <source>
        <dbReference type="EMBL" id="KAL1513721.1"/>
    </source>
</evidence>
<keyword evidence="23" id="KW-1185">Reference proteome</keyword>
<keyword evidence="13" id="KW-1015">Disulfide bond</keyword>
<sequence>MVMMDNFSLLSTIINISVKLYYVLIKKKLNTSFQTSKYTPTTKIKNPRIDVNQLLWNSSWNVICIVIKHLSGGFDYKLPTHALVVTYFSRGLLVYVCSTLEEELENPDKTLRLELTPVVEHKKSNKMRCSAIINTILINLVIFGMGGYLYMITTKYSIPLRRDSSMTSTYDRQIYLYNRGYLLGHLDDHETNDILSRTKHETKSNFAYISRSRPMLSSSNTHELPTDTNQFQCSINETKYETCRNKTMDFKNKILVYLNAIFKDESNILKAGNLNNTYNVHYSGPREDFRTKNSNQLLCELLNVKFETLKRMDIDAKVNIRSSIPKRSFFENKYFNNCAIVASSGALRNSKLGKFIDSHDIVLRFNHAPTEKFANDVGSKTSIRVLNSQVVTKPEFNFLRSKLYKNISLVIWDPSNYSTSVDEWLKKPEYNFFPNVIQYRRQEPKPRIFIFNPSTIWEVWDFLQRNSPARLRKNPPSSGFLGLRLLLPHCNFVNLFEYIPSTRVTKRCHYYDPEENLACTFGVWHPLSAEKLLTYHLNEASDFEVFQKGFVRIRGFQNLKC</sequence>
<evidence type="ECO:0000256" key="13">
    <source>
        <dbReference type="ARBA" id="ARBA00023157"/>
    </source>
</evidence>
<dbReference type="InterPro" id="IPR001675">
    <property type="entry name" value="Glyco_trans_29"/>
</dbReference>
<evidence type="ECO:0000256" key="21">
    <source>
        <dbReference type="SAM" id="Phobius"/>
    </source>
</evidence>
<evidence type="ECO:0000256" key="9">
    <source>
        <dbReference type="ARBA" id="ARBA00022968"/>
    </source>
</evidence>
<evidence type="ECO:0000313" key="23">
    <source>
        <dbReference type="Proteomes" id="UP001566132"/>
    </source>
</evidence>
<dbReference type="FunFam" id="3.90.1480.20:FF:000012">
    <property type="entry name" value="ST6 beta-galactoside alpha-2,6-sialyltransferase 1"/>
    <property type="match status" value="1"/>
</dbReference>
<accession>A0ABD1F8P0</accession>
<dbReference type="GO" id="GO:0003835">
    <property type="term" value="F:beta-galactoside alpha-2,6-sialyltransferase activity"/>
    <property type="evidence" value="ECO:0007669"/>
    <property type="project" value="UniProtKB-EC"/>
</dbReference>
<organism evidence="22 23">
    <name type="scientific">Hypothenemus hampei</name>
    <name type="common">Coffee berry borer</name>
    <dbReference type="NCBI Taxonomy" id="57062"/>
    <lineage>
        <taxon>Eukaryota</taxon>
        <taxon>Metazoa</taxon>
        <taxon>Ecdysozoa</taxon>
        <taxon>Arthropoda</taxon>
        <taxon>Hexapoda</taxon>
        <taxon>Insecta</taxon>
        <taxon>Pterygota</taxon>
        <taxon>Neoptera</taxon>
        <taxon>Endopterygota</taxon>
        <taxon>Coleoptera</taxon>
        <taxon>Polyphaga</taxon>
        <taxon>Cucujiformia</taxon>
        <taxon>Curculionidae</taxon>
        <taxon>Scolytinae</taxon>
        <taxon>Hypothenemus</taxon>
    </lineage>
</organism>
<evidence type="ECO:0000256" key="20">
    <source>
        <dbReference type="ARBA" id="ARBA00080062"/>
    </source>
</evidence>
<dbReference type="EMBL" id="JBDJPC010000002">
    <property type="protein sequence ID" value="KAL1513721.1"/>
    <property type="molecule type" value="Genomic_DNA"/>
</dbReference>
<comment type="catalytic activity">
    <reaction evidence="15">
        <text>a beta-D-galactoside + CMP-N-acetyl-beta-neuraminate = an N-acetyl-alpha-neuraminyl-(2-&gt;6)-beta-D-galactosyl derivative + CMP + H(+)</text>
        <dbReference type="Rhea" id="RHEA:52104"/>
        <dbReference type="ChEBI" id="CHEBI:15378"/>
        <dbReference type="ChEBI" id="CHEBI:28034"/>
        <dbReference type="ChEBI" id="CHEBI:57812"/>
        <dbReference type="ChEBI" id="CHEBI:60377"/>
        <dbReference type="ChEBI" id="CHEBI:136398"/>
        <dbReference type="EC" id="2.4.3.1"/>
    </reaction>
</comment>
<dbReference type="PANTHER" id="PTHR46059:SF1">
    <property type="entry name" value="BETA-GALACTOSIDE ALPHA-2,6-SIALYLTRANSFERASE"/>
    <property type="match status" value="1"/>
</dbReference>
<keyword evidence="6" id="KW-0328">Glycosyltransferase</keyword>
<keyword evidence="9" id="KW-0735">Signal-anchor</keyword>
<evidence type="ECO:0000256" key="14">
    <source>
        <dbReference type="ARBA" id="ARBA00023180"/>
    </source>
</evidence>
<protein>
    <recommendedName>
        <fullName evidence="17">Beta-galactoside alpha-2,6-sialyltransferase 1</fullName>
        <ecNumber evidence="16">2.4.3.1</ecNumber>
    </recommendedName>
    <alternativeName>
        <fullName evidence="20">CMP-N-acetylneuraminate-beta-galactosamide-alpha-2,6-sialyltransferase 1</fullName>
    </alternativeName>
    <alternativeName>
        <fullName evidence="19">ST6Gal I</fullName>
    </alternativeName>
    <alternativeName>
        <fullName evidence="18">Sialyltransferase 1</fullName>
    </alternativeName>
</protein>
<comment type="pathway">
    <text evidence="3">Protein modification; protein glycosylation.</text>
</comment>
<evidence type="ECO:0000256" key="18">
    <source>
        <dbReference type="ARBA" id="ARBA00076526"/>
    </source>
</evidence>
<evidence type="ECO:0000256" key="12">
    <source>
        <dbReference type="ARBA" id="ARBA00023136"/>
    </source>
</evidence>
<gene>
    <name evidence="22" type="ORF">ABEB36_003093</name>
</gene>
<dbReference type="AlphaFoldDB" id="A0ABD1F8P0"/>